<name>G8BH81_CANPC</name>
<keyword evidence="4" id="KW-0853">WD repeat</keyword>
<evidence type="ECO:0000256" key="7">
    <source>
        <dbReference type="ARBA" id="ARBA00025740"/>
    </source>
</evidence>
<protein>
    <recommendedName>
        <fullName evidence="14">SVP1-like protein 2</fullName>
    </recommendedName>
</protein>
<comment type="subcellular location">
    <subcellularLocation>
        <location evidence="1">Endomembrane system</location>
        <topology evidence="1">Peripheral membrane protein</topology>
    </subcellularLocation>
    <subcellularLocation>
        <location evidence="8">Vacuole membrane</location>
    </subcellularLocation>
</comment>
<keyword evidence="13" id="KW-1185">Reference proteome</keyword>
<dbReference type="AlphaFoldDB" id="G8BH81"/>
<dbReference type="InterPro" id="IPR015943">
    <property type="entry name" value="WD40/YVTN_repeat-like_dom_sf"/>
</dbReference>
<dbReference type="Gene3D" id="2.130.10.10">
    <property type="entry name" value="YVTN repeat-like/Quinoprotein amine dehydrogenase"/>
    <property type="match status" value="1"/>
</dbReference>
<reference evidence="13" key="1">
    <citation type="journal article" date="2009" name="Nature">
        <title>Evolution of pathogenicity and sexual reproduction in eight Candida genomes.</title>
        <authorList>
            <person name="Butler G."/>
            <person name="Rasmussen M.D."/>
            <person name="Lin M.F."/>
            <person name="Santos M.A."/>
            <person name="Sakthikumar S."/>
            <person name="Munro C.A."/>
            <person name="Rheinbay E."/>
            <person name="Grabherr M."/>
            <person name="Forche A."/>
            <person name="Reedy J.L."/>
            <person name="Agrafioti I."/>
            <person name="Arnaud M.B."/>
            <person name="Bates S."/>
            <person name="Brown A.J."/>
            <person name="Brunke S."/>
            <person name="Costanzo M.C."/>
            <person name="Fitzpatrick D.A."/>
            <person name="de Groot P.W."/>
            <person name="Harris D."/>
            <person name="Hoyer L.L."/>
            <person name="Hube B."/>
            <person name="Klis F.M."/>
            <person name="Kodira C."/>
            <person name="Lennard N."/>
            <person name="Logue M.E."/>
            <person name="Martin R."/>
            <person name="Neiman A.M."/>
            <person name="Nikolaou E."/>
            <person name="Quail M.A."/>
            <person name="Quinn J."/>
            <person name="Santos M.C."/>
            <person name="Schmitzberger F.F."/>
            <person name="Sherlock G."/>
            <person name="Shah P."/>
            <person name="Silverstein K.A."/>
            <person name="Skrzypek M.S."/>
            <person name="Soll D."/>
            <person name="Staggs R."/>
            <person name="Stansfield I."/>
            <person name="Stumpf M.P."/>
            <person name="Sudbery P.E."/>
            <person name="Srikantha T."/>
            <person name="Zeng Q."/>
            <person name="Berman J."/>
            <person name="Berriman M."/>
            <person name="Heitman J."/>
            <person name="Gow N.A."/>
            <person name="Lorenz M.C."/>
            <person name="Birren B.W."/>
            <person name="Kellis M."/>
            <person name="Cuomo C.A."/>
        </authorList>
    </citation>
    <scope>NUCLEOTIDE SEQUENCE [LARGE SCALE GENOMIC DNA]</scope>
    <source>
        <strain evidence="13">CDC 317 / ATCC MYA-4646</strain>
    </source>
</reference>
<feature type="region of interest" description="Disordered" evidence="9">
    <location>
        <begin position="443"/>
        <end position="465"/>
    </location>
</feature>
<dbReference type="PANTHER" id="PTHR11227">
    <property type="entry name" value="WD-REPEAT PROTEIN INTERACTING WITH PHOSPHOINOSIDES WIPI -RELATED"/>
    <property type="match status" value="1"/>
</dbReference>
<evidence type="ECO:0000313" key="11">
    <source>
        <dbReference type="EMBL" id="CCE43805.1"/>
    </source>
</evidence>
<dbReference type="InterPro" id="IPR048720">
    <property type="entry name" value="PROPPIN"/>
</dbReference>
<reference evidence="12" key="4">
    <citation type="submission" date="2025-05" db="UniProtKB">
        <authorList>
            <consortium name="EnsemblFungi"/>
        </authorList>
    </citation>
    <scope>IDENTIFICATION</scope>
</reference>
<evidence type="ECO:0000313" key="10">
    <source>
        <dbReference type="CGD" id="CAL0000144403"/>
    </source>
</evidence>
<evidence type="ECO:0000256" key="6">
    <source>
        <dbReference type="ARBA" id="ARBA00022927"/>
    </source>
</evidence>
<dbReference type="VEuPathDB" id="FungiDB:CPAR2_500310"/>
<evidence type="ECO:0000313" key="12">
    <source>
        <dbReference type="EnsemblFungi" id="CPAR2_500310-T-p1"/>
    </source>
</evidence>
<evidence type="ECO:0000256" key="3">
    <source>
        <dbReference type="ARBA" id="ARBA00022554"/>
    </source>
</evidence>
<dbReference type="Proteomes" id="UP000005221">
    <property type="component" value="Chromosome 5"/>
</dbReference>
<feature type="compositionally biased region" description="Low complexity" evidence="9">
    <location>
        <begin position="291"/>
        <end position="304"/>
    </location>
</feature>
<evidence type="ECO:0000256" key="4">
    <source>
        <dbReference type="ARBA" id="ARBA00022574"/>
    </source>
</evidence>
<evidence type="ECO:0000256" key="2">
    <source>
        <dbReference type="ARBA" id="ARBA00022448"/>
    </source>
</evidence>
<dbReference type="Pfam" id="PF21032">
    <property type="entry name" value="PROPPIN"/>
    <property type="match status" value="1"/>
</dbReference>
<evidence type="ECO:0000256" key="8">
    <source>
        <dbReference type="ARBA" id="ARBA00037813"/>
    </source>
</evidence>
<dbReference type="EMBL" id="HE605207">
    <property type="protein sequence ID" value="CCE43805.1"/>
    <property type="molecule type" value="Genomic_DNA"/>
</dbReference>
<evidence type="ECO:0008006" key="14">
    <source>
        <dbReference type="Google" id="ProtNLM"/>
    </source>
</evidence>
<dbReference type="GO" id="GO:0005774">
    <property type="term" value="C:vacuolar membrane"/>
    <property type="evidence" value="ECO:0007669"/>
    <property type="project" value="UniProtKB-SubCell"/>
</dbReference>
<dbReference type="SUPFAM" id="SSF50978">
    <property type="entry name" value="WD40 repeat-like"/>
    <property type="match status" value="1"/>
</dbReference>
<proteinExistence type="inferred from homology"/>
<evidence type="ECO:0000313" key="13">
    <source>
        <dbReference type="Proteomes" id="UP000005221"/>
    </source>
</evidence>
<dbReference type="InterPro" id="IPR001680">
    <property type="entry name" value="WD40_rpt"/>
</dbReference>
<evidence type="ECO:0000256" key="9">
    <source>
        <dbReference type="SAM" id="MobiDB-lite"/>
    </source>
</evidence>
<dbReference type="EnsemblFungi" id="CPAR2_500310-T">
    <property type="protein sequence ID" value="CPAR2_500310-T-p1"/>
    <property type="gene ID" value="CPAR2_500310"/>
</dbReference>
<reference evidence="11" key="3">
    <citation type="submission" date="2011-10" db="EMBL/GenBank/DDBJ databases">
        <title>Transcriptional landscape of the pathogenic yeast Candida parapsilosis.</title>
        <authorList>
            <person name="Guida A."/>
            <person name="Lindstaedt C."/>
            <person name="Maguire S.L."/>
            <person name="Ding C."/>
            <person name="Higgins D.G."/>
            <person name="Harris D."/>
            <person name="Berriman M."/>
            <person name="Butler G."/>
        </authorList>
    </citation>
    <scope>NUCLEOTIDE SEQUENCE</scope>
    <source>
        <strain evidence="11">CDC317</strain>
    </source>
</reference>
<sequence>MMSSNTATTITTTISSNMSPFSIDRNNNHNVQTKQTVKGASSPPPSPPPLSNHHPHSVTTKQQQQQQSPPPVQQTQSFTSLRRSSPIPKDLKILCINFNQDQGCFAVGHELGFLVYNTEPIELRVKRNFGNTPSRYNLNVAATTTASNTTSVTSSGSGSGIGHITMLHRTNYLALVGGGINPRFPTNKLVIWDDLKRKNSLSLEFNKPVLNVLLSRIKIVVILIDEIIVYSFASPPKKLISFETSRNEFGNADMSVTIASTASQRKPRAYSDSYPHDQSQPGTAAASAPRGSHGSVSSTGSASSNVSVASGTSLTSILGHNSNNNNNTHQPSTILVFPGKAMGQIQIVDLAQQQPGSSMNIVKAHKSTIRNLCINKTGTMVASASVLGTIIRIHSTLTTNLLYEFRRGIDKADITSMKFSHDDSKLAVLSDKYTLHIFNLQEEEEKDNESQQELSQDNSKHLDHHSENKQHALNKFISFLPSSFIPQYFKSTWSYCSVNTNKYHHQESELDKGTLGWVGDDEVVIIWQKKKIWEKYTIMKKMKLDKHGGGGGSGGNVAESAEYEIVRTSWKSLDSE</sequence>
<gene>
    <name evidence="10 11" type="ordered locus">CPAR2_500310</name>
</gene>
<dbReference type="eggNOG" id="KOG2111">
    <property type="taxonomic scope" value="Eukaryota"/>
</dbReference>
<feature type="region of interest" description="Disordered" evidence="9">
    <location>
        <begin position="17"/>
        <end position="83"/>
    </location>
</feature>
<dbReference type="SMART" id="SM00320">
    <property type="entry name" value="WD40"/>
    <property type="match status" value="2"/>
</dbReference>
<dbReference type="GO" id="GO:0012505">
    <property type="term" value="C:endomembrane system"/>
    <property type="evidence" value="ECO:0007669"/>
    <property type="project" value="UniProtKB-SubCell"/>
</dbReference>
<dbReference type="STRING" id="578454.G8BH81"/>
<feature type="compositionally biased region" description="Polar residues" evidence="9">
    <location>
        <begin position="24"/>
        <end position="39"/>
    </location>
</feature>
<dbReference type="CGD" id="CAL0000144403">
    <property type="gene designation" value="CPAR2_500310"/>
</dbReference>
<accession>A0AAJ8W4C3</accession>
<organism evidence="11 13">
    <name type="scientific">Candida parapsilosis (strain CDC 317 / ATCC MYA-4646)</name>
    <name type="common">Yeast</name>
    <name type="synonym">Monilia parapsilosis</name>
    <dbReference type="NCBI Taxonomy" id="578454"/>
    <lineage>
        <taxon>Eukaryota</taxon>
        <taxon>Fungi</taxon>
        <taxon>Dikarya</taxon>
        <taxon>Ascomycota</taxon>
        <taxon>Saccharomycotina</taxon>
        <taxon>Pichiomycetes</taxon>
        <taxon>Debaryomycetaceae</taxon>
        <taxon>Candida/Lodderomyces clade</taxon>
        <taxon>Candida</taxon>
    </lineage>
</organism>
<feature type="compositionally biased region" description="Low complexity" evidence="9">
    <location>
        <begin position="57"/>
        <end position="77"/>
    </location>
</feature>
<keyword evidence="3" id="KW-0926">Vacuole</keyword>
<comment type="similarity">
    <text evidence="7">Belongs to the WD repeat PROPPIN family.</text>
</comment>
<evidence type="ECO:0000256" key="1">
    <source>
        <dbReference type="ARBA" id="ARBA00004184"/>
    </source>
</evidence>
<reference evidence="13" key="2">
    <citation type="journal article" date="2011" name="BMC Genomics">
        <title>Using RNA-seq to determine the transcriptional landscape and the hypoxic response of the pathogenic yeast Candida parapsilosis.</title>
        <authorList>
            <person name="Guida A."/>
            <person name="Lindstaedt C."/>
            <person name="Maguire S.L."/>
            <person name="Ding C."/>
            <person name="Higgins D.G."/>
            <person name="Corton N.J."/>
            <person name="Berriman M."/>
            <person name="Butler G."/>
        </authorList>
    </citation>
    <scope>GENOME REANNOTATION</scope>
    <source>
        <strain evidence="13">CDC 317 / ATCC MYA-4646</strain>
    </source>
</reference>
<keyword evidence="5" id="KW-0677">Repeat</keyword>
<keyword evidence="6" id="KW-0653">Protein transport</keyword>
<feature type="region of interest" description="Disordered" evidence="9">
    <location>
        <begin position="262"/>
        <end position="304"/>
    </location>
</feature>
<evidence type="ECO:0000256" key="5">
    <source>
        <dbReference type="ARBA" id="ARBA00022737"/>
    </source>
</evidence>
<dbReference type="GO" id="GO:0015031">
    <property type="term" value="P:protein transport"/>
    <property type="evidence" value="ECO:0007669"/>
    <property type="project" value="UniProtKB-KW"/>
</dbReference>
<accession>G8BH81</accession>
<dbReference type="InterPro" id="IPR036322">
    <property type="entry name" value="WD40_repeat_dom_sf"/>
</dbReference>
<keyword evidence="2" id="KW-0813">Transport</keyword>